<dbReference type="Pfam" id="PF00188">
    <property type="entry name" value="CAP"/>
    <property type="match status" value="1"/>
</dbReference>
<dbReference type="InterPro" id="IPR014044">
    <property type="entry name" value="CAP_dom"/>
</dbReference>
<dbReference type="CDD" id="cd05379">
    <property type="entry name" value="CAP_bacterial"/>
    <property type="match status" value="1"/>
</dbReference>
<proteinExistence type="predicted"/>
<dbReference type="OrthoDB" id="568194at2759"/>
<comment type="caution">
    <text evidence="3">The sequence shown here is derived from an EMBL/GenBank/DDBJ whole genome shotgun (WGS) entry which is preliminary data.</text>
</comment>
<dbReference type="Gene3D" id="3.40.33.10">
    <property type="entry name" value="CAP"/>
    <property type="match status" value="1"/>
</dbReference>
<evidence type="ECO:0000313" key="3">
    <source>
        <dbReference type="EMBL" id="KAJ1967494.1"/>
    </source>
</evidence>
<dbReference type="InterPro" id="IPR035940">
    <property type="entry name" value="CAP_sf"/>
</dbReference>
<dbReference type="EMBL" id="JANBPY010000329">
    <property type="protein sequence ID" value="KAJ1967494.1"/>
    <property type="molecule type" value="Genomic_DNA"/>
</dbReference>
<dbReference type="SUPFAM" id="SSF55797">
    <property type="entry name" value="PR-1-like"/>
    <property type="match status" value="1"/>
</dbReference>
<evidence type="ECO:0000259" key="2">
    <source>
        <dbReference type="Pfam" id="PF00188"/>
    </source>
</evidence>
<feature type="chain" id="PRO_5040977516" description="SCP domain-containing protein" evidence="1">
    <location>
        <begin position="19"/>
        <end position="140"/>
    </location>
</feature>
<dbReference type="PANTHER" id="PTHR31157:SF1">
    <property type="entry name" value="SCP DOMAIN-CONTAINING PROTEIN"/>
    <property type="match status" value="1"/>
</dbReference>
<dbReference type="PANTHER" id="PTHR31157">
    <property type="entry name" value="SCP DOMAIN-CONTAINING PROTEIN"/>
    <property type="match status" value="1"/>
</dbReference>
<accession>A0A9W8AY47</accession>
<dbReference type="AlphaFoldDB" id="A0A9W8AY47"/>
<gene>
    <name evidence="3" type="ORF">IWQ62_001825</name>
</gene>
<organism evidence="3 4">
    <name type="scientific">Dispira parvispora</name>
    <dbReference type="NCBI Taxonomy" id="1520584"/>
    <lineage>
        <taxon>Eukaryota</taxon>
        <taxon>Fungi</taxon>
        <taxon>Fungi incertae sedis</taxon>
        <taxon>Zoopagomycota</taxon>
        <taxon>Kickxellomycotina</taxon>
        <taxon>Dimargaritomycetes</taxon>
        <taxon>Dimargaritales</taxon>
        <taxon>Dimargaritaceae</taxon>
        <taxon>Dispira</taxon>
    </lineage>
</organism>
<reference evidence="3" key="1">
    <citation type="submission" date="2022-07" db="EMBL/GenBank/DDBJ databases">
        <title>Phylogenomic reconstructions and comparative analyses of Kickxellomycotina fungi.</title>
        <authorList>
            <person name="Reynolds N.K."/>
            <person name="Stajich J.E."/>
            <person name="Barry K."/>
            <person name="Grigoriev I.V."/>
            <person name="Crous P."/>
            <person name="Smith M.E."/>
        </authorList>
    </citation>
    <scope>NUCLEOTIDE SEQUENCE</scope>
    <source>
        <strain evidence="3">RSA 1196</strain>
    </source>
</reference>
<sequence length="140" mass="15532">MLGKLLLALLVLTVAVQAYSNGYNRVLELVNQERGQAGVGPLSLDRSLISDAEQHSRYQAELGSITHNDKRGQGMDRLELLGVQIQFWAENVCYTSGGPDGAFDSWIRSPNHRENILNPQATHMGVGEANGYWTQVFARY</sequence>
<evidence type="ECO:0000313" key="4">
    <source>
        <dbReference type="Proteomes" id="UP001150925"/>
    </source>
</evidence>
<name>A0A9W8AY47_9FUNG</name>
<dbReference type="Proteomes" id="UP001150925">
    <property type="component" value="Unassembled WGS sequence"/>
</dbReference>
<evidence type="ECO:0000256" key="1">
    <source>
        <dbReference type="SAM" id="SignalP"/>
    </source>
</evidence>
<feature type="signal peptide" evidence="1">
    <location>
        <begin position="1"/>
        <end position="18"/>
    </location>
</feature>
<keyword evidence="4" id="KW-1185">Reference proteome</keyword>
<feature type="domain" description="SCP" evidence="2">
    <location>
        <begin position="27"/>
        <end position="131"/>
    </location>
</feature>
<protein>
    <recommendedName>
        <fullName evidence="2">SCP domain-containing protein</fullName>
    </recommendedName>
</protein>
<keyword evidence="1" id="KW-0732">Signal</keyword>